<sequence length="45" mass="5828">MSNIWRVTAKRPRELSVPWEEQKHFFWLLKYKMLLFRRHKKEKRV</sequence>
<dbReference type="STRING" id="1121919.SAMN02745975_00250"/>
<proteinExistence type="predicted"/>
<accession>A0A1M6CL08</accession>
<dbReference type="AlphaFoldDB" id="A0A1M6CL08"/>
<dbReference type="Proteomes" id="UP000184536">
    <property type="component" value="Unassembled WGS sequence"/>
</dbReference>
<reference evidence="2" key="1">
    <citation type="submission" date="2016-11" db="EMBL/GenBank/DDBJ databases">
        <authorList>
            <person name="Varghese N."/>
            <person name="Submissions S."/>
        </authorList>
    </citation>
    <scope>NUCLEOTIDE SEQUENCE [LARGE SCALE GENOMIC DNA]</scope>
    <source>
        <strain evidence="2">DSM 17957</strain>
    </source>
</reference>
<keyword evidence="2" id="KW-1185">Reference proteome</keyword>
<evidence type="ECO:0000313" key="1">
    <source>
        <dbReference type="EMBL" id="SHI61649.1"/>
    </source>
</evidence>
<evidence type="ECO:0000313" key="2">
    <source>
        <dbReference type="Proteomes" id="UP000184536"/>
    </source>
</evidence>
<name>A0A1M6CL08_9FIRM</name>
<dbReference type="EMBL" id="FQZV01000004">
    <property type="protein sequence ID" value="SHI61649.1"/>
    <property type="molecule type" value="Genomic_DNA"/>
</dbReference>
<organism evidence="1 2">
    <name type="scientific">Geosporobacter subterraneus DSM 17957</name>
    <dbReference type="NCBI Taxonomy" id="1121919"/>
    <lineage>
        <taxon>Bacteria</taxon>
        <taxon>Bacillati</taxon>
        <taxon>Bacillota</taxon>
        <taxon>Clostridia</taxon>
        <taxon>Peptostreptococcales</taxon>
        <taxon>Thermotaleaceae</taxon>
        <taxon>Geosporobacter</taxon>
    </lineage>
</organism>
<protein>
    <submittedName>
        <fullName evidence="1">Uncharacterized protein</fullName>
    </submittedName>
</protein>
<gene>
    <name evidence="1" type="ORF">SAMN02745975_00250</name>
</gene>